<organism evidence="1 2">
    <name type="scientific">Cervus hanglu yarkandensis</name>
    <name type="common">Yarkand deer</name>
    <dbReference type="NCBI Taxonomy" id="84702"/>
    <lineage>
        <taxon>Eukaryota</taxon>
        <taxon>Metazoa</taxon>
        <taxon>Chordata</taxon>
        <taxon>Craniata</taxon>
        <taxon>Vertebrata</taxon>
        <taxon>Euteleostomi</taxon>
        <taxon>Mammalia</taxon>
        <taxon>Eutheria</taxon>
        <taxon>Laurasiatheria</taxon>
        <taxon>Artiodactyla</taxon>
        <taxon>Ruminantia</taxon>
        <taxon>Pecora</taxon>
        <taxon>Cervidae</taxon>
        <taxon>Cervinae</taxon>
        <taxon>Cervus</taxon>
    </lineage>
</organism>
<feature type="non-terminal residue" evidence="1">
    <location>
        <position position="89"/>
    </location>
</feature>
<dbReference type="AlphaFoldDB" id="A0A833W2X5"/>
<feature type="non-terminal residue" evidence="1">
    <location>
        <position position="1"/>
    </location>
</feature>
<gene>
    <name evidence="1" type="ORF">G4228_019599</name>
</gene>
<dbReference type="EMBL" id="WMHW01000037">
    <property type="protein sequence ID" value="KAF4008048.1"/>
    <property type="molecule type" value="Genomic_DNA"/>
</dbReference>
<accession>A0A833W2X5</accession>
<protein>
    <submittedName>
        <fullName evidence="1">Uncharacterized protein</fullName>
    </submittedName>
</protein>
<proteinExistence type="predicted"/>
<keyword evidence="2" id="KW-1185">Reference proteome</keyword>
<name>A0A833W2X5_9CERV</name>
<evidence type="ECO:0000313" key="2">
    <source>
        <dbReference type="Proteomes" id="UP000631465"/>
    </source>
</evidence>
<reference evidence="1 2" key="1">
    <citation type="submission" date="2019-10" db="EMBL/GenBank/DDBJ databases">
        <title>Chromosome-level genome assembly of Tarim red deer.</title>
        <authorList>
            <person name="Ba H."/>
        </authorList>
    </citation>
    <scope>NUCLEOTIDE SEQUENCE [LARGE SCALE GENOMIC DNA]</scope>
    <source>
        <strain evidence="1">CEY-2017</strain>
        <tissue evidence="1">Blood</tissue>
    </source>
</reference>
<evidence type="ECO:0000313" key="1">
    <source>
        <dbReference type="EMBL" id="KAF4008048.1"/>
    </source>
</evidence>
<sequence>AVGLGDLHQTVSQALELALTARLAHVGRQAGPGEIQRVDEAQRGGAGRPARGQVACEVPPELGVLVHAPQEDLLVLVLEGEVEGLRGEV</sequence>
<comment type="caution">
    <text evidence="1">The sequence shown here is derived from an EMBL/GenBank/DDBJ whole genome shotgun (WGS) entry which is preliminary data.</text>
</comment>
<dbReference type="Proteomes" id="UP000631465">
    <property type="component" value="Unassembled WGS sequence"/>
</dbReference>